<evidence type="ECO:0000313" key="4">
    <source>
        <dbReference type="Proteomes" id="UP001597169"/>
    </source>
</evidence>
<dbReference type="PANTHER" id="PTHR39158:SF1">
    <property type="entry name" value="DNAJ HOMOLOG SUBFAMILY C MEMBER 28"/>
    <property type="match status" value="1"/>
</dbReference>
<feature type="domain" description="DnaJ homologue subfamily C member 28 conserved" evidence="2">
    <location>
        <begin position="43"/>
        <end position="89"/>
    </location>
</feature>
<accession>A0ABW3QGM3</accession>
<dbReference type="Proteomes" id="UP001597169">
    <property type="component" value="Unassembled WGS sequence"/>
</dbReference>
<sequence>MDNRDNENNDPKVSPEQEKYSSKPVQYTTNYVNHIDSIYNDFAERGGMDNLKGQGKPLEISDGSVVDSMMKNANYLPKWIELQKEISAHILATLEIMENNGEKNKVNEEIDTINLKIQKYNLMVPTSILQKGFISPENIKNKYSHWE</sequence>
<keyword evidence="4" id="KW-1185">Reference proteome</keyword>
<dbReference type="InterPro" id="IPR052573">
    <property type="entry name" value="DnaJ_C_subfamily_28"/>
</dbReference>
<name>A0ABW3QGM3_9BACL</name>
<feature type="region of interest" description="Disordered" evidence="1">
    <location>
        <begin position="1"/>
        <end position="25"/>
    </location>
</feature>
<feature type="compositionally biased region" description="Basic and acidic residues" evidence="1">
    <location>
        <begin position="1"/>
        <end position="21"/>
    </location>
</feature>
<dbReference type="Pfam" id="PF09350">
    <property type="entry name" value="DJC28_CD"/>
    <property type="match status" value="1"/>
</dbReference>
<comment type="caution">
    <text evidence="3">The sequence shown here is derived from an EMBL/GenBank/DDBJ whole genome shotgun (WGS) entry which is preliminary data.</text>
</comment>
<dbReference type="EMBL" id="JBHTKX010000006">
    <property type="protein sequence ID" value="MFD1131076.1"/>
    <property type="molecule type" value="Genomic_DNA"/>
</dbReference>
<protein>
    <submittedName>
        <fullName evidence="3">DnaJ family domain-containing protein</fullName>
    </submittedName>
</protein>
<evidence type="ECO:0000259" key="2">
    <source>
        <dbReference type="Pfam" id="PF09350"/>
    </source>
</evidence>
<proteinExistence type="predicted"/>
<evidence type="ECO:0000256" key="1">
    <source>
        <dbReference type="SAM" id="MobiDB-lite"/>
    </source>
</evidence>
<dbReference type="InterPro" id="IPR018961">
    <property type="entry name" value="DnaJ_homolog_subfam-C_membr-28"/>
</dbReference>
<evidence type="ECO:0000313" key="3">
    <source>
        <dbReference type="EMBL" id="MFD1131076.1"/>
    </source>
</evidence>
<dbReference type="RefSeq" id="WP_251584559.1">
    <property type="nucleotide sequence ID" value="NZ_JBHTKX010000006.1"/>
</dbReference>
<reference evidence="4" key="1">
    <citation type="journal article" date="2019" name="Int. J. Syst. Evol. Microbiol.">
        <title>The Global Catalogue of Microorganisms (GCM) 10K type strain sequencing project: providing services to taxonomists for standard genome sequencing and annotation.</title>
        <authorList>
            <consortium name="The Broad Institute Genomics Platform"/>
            <consortium name="The Broad Institute Genome Sequencing Center for Infectious Disease"/>
            <person name="Wu L."/>
            <person name="Ma J."/>
        </authorList>
    </citation>
    <scope>NUCLEOTIDE SEQUENCE [LARGE SCALE GENOMIC DNA]</scope>
    <source>
        <strain evidence="4">CCUG 53519</strain>
    </source>
</reference>
<dbReference type="PANTHER" id="PTHR39158">
    <property type="entry name" value="OS08G0560600 PROTEIN"/>
    <property type="match status" value="1"/>
</dbReference>
<gene>
    <name evidence="3" type="ORF">ACFQ3J_23350</name>
</gene>
<organism evidence="3 4">
    <name type="scientific">Paenibacillus provencensis</name>
    <dbReference type="NCBI Taxonomy" id="441151"/>
    <lineage>
        <taxon>Bacteria</taxon>
        <taxon>Bacillati</taxon>
        <taxon>Bacillota</taxon>
        <taxon>Bacilli</taxon>
        <taxon>Bacillales</taxon>
        <taxon>Paenibacillaceae</taxon>
        <taxon>Paenibacillus</taxon>
    </lineage>
</organism>